<evidence type="ECO:0000313" key="4">
    <source>
        <dbReference type="Proteomes" id="UP000001542"/>
    </source>
</evidence>
<dbReference type="VEuPathDB" id="TrichDB:TVAGG3_0929230"/>
<evidence type="ECO:0000313" key="3">
    <source>
        <dbReference type="EMBL" id="EAX94849.1"/>
    </source>
</evidence>
<keyword evidence="4" id="KW-1185">Reference proteome</keyword>
<feature type="region of interest" description="Disordered" evidence="1">
    <location>
        <begin position="1"/>
        <end position="31"/>
    </location>
</feature>
<keyword evidence="2" id="KW-0812">Transmembrane</keyword>
<sequence>MFHRRKLDDEESLLGPRPLRPDIRTGDIPKSQVQRPKIPWPAIKSIVVAIILILIGISCATMFLLSFGPFYAQFSSNRIVLFIISFLTINAGTWTLRIAYKCYYMIDNYRWPMLFL</sequence>
<protein>
    <submittedName>
        <fullName evidence="3">Uncharacterized protein</fullName>
    </submittedName>
</protein>
<dbReference type="VEuPathDB" id="TrichDB:TVAG_049180"/>
<accession>A2FJR7</accession>
<gene>
    <name evidence="3" type="ORF">TVAG_049180</name>
</gene>
<dbReference type="AlphaFoldDB" id="A2FJR7"/>
<name>A2FJR7_TRIV3</name>
<evidence type="ECO:0000256" key="2">
    <source>
        <dbReference type="SAM" id="Phobius"/>
    </source>
</evidence>
<evidence type="ECO:0000256" key="1">
    <source>
        <dbReference type="SAM" id="MobiDB-lite"/>
    </source>
</evidence>
<feature type="transmembrane region" description="Helical" evidence="2">
    <location>
        <begin position="79"/>
        <end position="100"/>
    </location>
</feature>
<dbReference type="Proteomes" id="UP000001542">
    <property type="component" value="Unassembled WGS sequence"/>
</dbReference>
<feature type="transmembrane region" description="Helical" evidence="2">
    <location>
        <begin position="45"/>
        <end position="67"/>
    </location>
</feature>
<reference evidence="3" key="2">
    <citation type="journal article" date="2007" name="Science">
        <title>Draft genome sequence of the sexually transmitted pathogen Trichomonas vaginalis.</title>
        <authorList>
            <person name="Carlton J.M."/>
            <person name="Hirt R.P."/>
            <person name="Silva J.C."/>
            <person name="Delcher A.L."/>
            <person name="Schatz M."/>
            <person name="Zhao Q."/>
            <person name="Wortman J.R."/>
            <person name="Bidwell S.L."/>
            <person name="Alsmark U.C.M."/>
            <person name="Besteiro S."/>
            <person name="Sicheritz-Ponten T."/>
            <person name="Noel C.J."/>
            <person name="Dacks J.B."/>
            <person name="Foster P.G."/>
            <person name="Simillion C."/>
            <person name="Van de Peer Y."/>
            <person name="Miranda-Saavedra D."/>
            <person name="Barton G.J."/>
            <person name="Westrop G.D."/>
            <person name="Mueller S."/>
            <person name="Dessi D."/>
            <person name="Fiori P.L."/>
            <person name="Ren Q."/>
            <person name="Paulsen I."/>
            <person name="Zhang H."/>
            <person name="Bastida-Corcuera F.D."/>
            <person name="Simoes-Barbosa A."/>
            <person name="Brown M.T."/>
            <person name="Hayes R.D."/>
            <person name="Mukherjee M."/>
            <person name="Okumura C.Y."/>
            <person name="Schneider R."/>
            <person name="Smith A.J."/>
            <person name="Vanacova S."/>
            <person name="Villalvazo M."/>
            <person name="Haas B.J."/>
            <person name="Pertea M."/>
            <person name="Feldblyum T.V."/>
            <person name="Utterback T.R."/>
            <person name="Shu C.L."/>
            <person name="Osoegawa K."/>
            <person name="de Jong P.J."/>
            <person name="Hrdy I."/>
            <person name="Horvathova L."/>
            <person name="Zubacova Z."/>
            <person name="Dolezal P."/>
            <person name="Malik S.B."/>
            <person name="Logsdon J.M. Jr."/>
            <person name="Henze K."/>
            <person name="Gupta A."/>
            <person name="Wang C.C."/>
            <person name="Dunne R.L."/>
            <person name="Upcroft J.A."/>
            <person name="Upcroft P."/>
            <person name="White O."/>
            <person name="Salzberg S.L."/>
            <person name="Tang P."/>
            <person name="Chiu C.-H."/>
            <person name="Lee Y.-S."/>
            <person name="Embley T.M."/>
            <person name="Coombs G.H."/>
            <person name="Mottram J.C."/>
            <person name="Tachezy J."/>
            <person name="Fraser-Liggett C.M."/>
            <person name="Johnson P.J."/>
        </authorList>
    </citation>
    <scope>NUCLEOTIDE SEQUENCE [LARGE SCALE GENOMIC DNA]</scope>
    <source>
        <strain evidence="3">G3</strain>
    </source>
</reference>
<dbReference type="RefSeq" id="XP_001307779.1">
    <property type="nucleotide sequence ID" value="XM_001307778.1"/>
</dbReference>
<dbReference type="EMBL" id="DS113834">
    <property type="protein sequence ID" value="EAX94849.1"/>
    <property type="molecule type" value="Genomic_DNA"/>
</dbReference>
<proteinExistence type="predicted"/>
<dbReference type="KEGG" id="tva:4752590"/>
<keyword evidence="2" id="KW-0472">Membrane</keyword>
<dbReference type="InParanoid" id="A2FJR7"/>
<organism evidence="3 4">
    <name type="scientific">Trichomonas vaginalis (strain ATCC PRA-98 / G3)</name>
    <dbReference type="NCBI Taxonomy" id="412133"/>
    <lineage>
        <taxon>Eukaryota</taxon>
        <taxon>Metamonada</taxon>
        <taxon>Parabasalia</taxon>
        <taxon>Trichomonadida</taxon>
        <taxon>Trichomonadidae</taxon>
        <taxon>Trichomonas</taxon>
    </lineage>
</organism>
<reference evidence="3" key="1">
    <citation type="submission" date="2006-10" db="EMBL/GenBank/DDBJ databases">
        <authorList>
            <person name="Amadeo P."/>
            <person name="Zhao Q."/>
            <person name="Wortman J."/>
            <person name="Fraser-Liggett C."/>
            <person name="Carlton J."/>
        </authorList>
    </citation>
    <scope>NUCLEOTIDE SEQUENCE</scope>
    <source>
        <strain evidence="3">G3</strain>
    </source>
</reference>
<keyword evidence="2" id="KW-1133">Transmembrane helix</keyword>